<dbReference type="GO" id="GO:0070681">
    <property type="term" value="P:glutaminyl-tRNAGln biosynthesis via transamidation"/>
    <property type="evidence" value="ECO:0007669"/>
    <property type="project" value="TreeGrafter"/>
</dbReference>
<name>A0A7M2WW29_9BACT</name>
<comment type="catalytic activity">
    <reaction evidence="1">
        <text>L-glutamyl-tRNA(Gln) + L-glutamine + ATP + H2O = L-glutaminyl-tRNA(Gln) + L-glutamate + ADP + phosphate + H(+)</text>
        <dbReference type="Rhea" id="RHEA:17521"/>
        <dbReference type="Rhea" id="RHEA-COMP:9681"/>
        <dbReference type="Rhea" id="RHEA-COMP:9684"/>
        <dbReference type="ChEBI" id="CHEBI:15377"/>
        <dbReference type="ChEBI" id="CHEBI:15378"/>
        <dbReference type="ChEBI" id="CHEBI:29985"/>
        <dbReference type="ChEBI" id="CHEBI:30616"/>
        <dbReference type="ChEBI" id="CHEBI:43474"/>
        <dbReference type="ChEBI" id="CHEBI:58359"/>
        <dbReference type="ChEBI" id="CHEBI:78520"/>
        <dbReference type="ChEBI" id="CHEBI:78521"/>
        <dbReference type="ChEBI" id="CHEBI:456216"/>
    </reaction>
</comment>
<organism evidence="2 3">
    <name type="scientific">Humisphaera borealis</name>
    <dbReference type="NCBI Taxonomy" id="2807512"/>
    <lineage>
        <taxon>Bacteria</taxon>
        <taxon>Pseudomonadati</taxon>
        <taxon>Planctomycetota</taxon>
        <taxon>Phycisphaerae</taxon>
        <taxon>Tepidisphaerales</taxon>
        <taxon>Tepidisphaeraceae</taxon>
        <taxon>Humisphaera</taxon>
    </lineage>
</organism>
<dbReference type="GO" id="GO:0005524">
    <property type="term" value="F:ATP binding"/>
    <property type="evidence" value="ECO:0007669"/>
    <property type="project" value="UniProtKB-KW"/>
</dbReference>
<dbReference type="Proteomes" id="UP000593765">
    <property type="component" value="Chromosome"/>
</dbReference>
<dbReference type="PANTHER" id="PTHR15004:SF0">
    <property type="entry name" value="GLUTAMYL-TRNA(GLN) AMIDOTRANSFERASE SUBUNIT C, MITOCHONDRIAL"/>
    <property type="match status" value="1"/>
</dbReference>
<dbReference type="RefSeq" id="WP_206291700.1">
    <property type="nucleotide sequence ID" value="NZ_CP063458.1"/>
</dbReference>
<dbReference type="GO" id="GO:0006412">
    <property type="term" value="P:translation"/>
    <property type="evidence" value="ECO:0007669"/>
    <property type="project" value="UniProtKB-UniRule"/>
</dbReference>
<keyword evidence="1" id="KW-0648">Protein biosynthesis</keyword>
<comment type="similarity">
    <text evidence="1">Belongs to the GatC family.</text>
</comment>
<dbReference type="Pfam" id="PF02686">
    <property type="entry name" value="GatC"/>
    <property type="match status" value="1"/>
</dbReference>
<reference evidence="2 3" key="1">
    <citation type="submission" date="2020-10" db="EMBL/GenBank/DDBJ databases">
        <title>Wide distribution of Phycisphaera-like planctomycetes from WD2101 soil group in peatlands and genome analysis of the first cultivated representative.</title>
        <authorList>
            <person name="Dedysh S.N."/>
            <person name="Beletsky A.V."/>
            <person name="Ivanova A."/>
            <person name="Kulichevskaya I.S."/>
            <person name="Suzina N.E."/>
            <person name="Philippov D.A."/>
            <person name="Rakitin A.L."/>
            <person name="Mardanov A.V."/>
            <person name="Ravin N.V."/>
        </authorList>
    </citation>
    <scope>NUCLEOTIDE SEQUENCE [LARGE SCALE GENOMIC DNA]</scope>
    <source>
        <strain evidence="2 3">M1803</strain>
    </source>
</reference>
<accession>A0A7M2WW29</accession>
<keyword evidence="1" id="KW-0436">Ligase</keyword>
<dbReference type="HAMAP" id="MF_00122">
    <property type="entry name" value="GatC"/>
    <property type="match status" value="1"/>
</dbReference>
<dbReference type="PANTHER" id="PTHR15004">
    <property type="entry name" value="GLUTAMYL-TRNA(GLN) AMIDOTRANSFERASE SUBUNIT C, MITOCHONDRIAL"/>
    <property type="match status" value="1"/>
</dbReference>
<comment type="subunit">
    <text evidence="1">Heterotrimer of A, B and C subunits.</text>
</comment>
<comment type="function">
    <text evidence="1">Allows the formation of correctly charged Asn-tRNA(Asn) or Gln-tRNA(Gln) through the transamidation of misacylated Asp-tRNA(Asn) or Glu-tRNA(Gln) in organisms which lack either or both of asparaginyl-tRNA or glutaminyl-tRNA synthetases. The reaction takes place in the presence of glutamine and ATP through an activated phospho-Asp-tRNA(Asn) or phospho-Glu-tRNA(Gln).</text>
</comment>
<keyword evidence="3" id="KW-1185">Reference proteome</keyword>
<dbReference type="InterPro" id="IPR003837">
    <property type="entry name" value="GatC"/>
</dbReference>
<dbReference type="NCBIfam" id="TIGR00135">
    <property type="entry name" value="gatC"/>
    <property type="match status" value="1"/>
</dbReference>
<dbReference type="InterPro" id="IPR036113">
    <property type="entry name" value="Asp/Glu-ADT_sf_sub_c"/>
</dbReference>
<dbReference type="EMBL" id="CP063458">
    <property type="protein sequence ID" value="QOV88700.1"/>
    <property type="molecule type" value="Genomic_DNA"/>
</dbReference>
<protein>
    <recommendedName>
        <fullName evidence="1">Aspartyl/glutamyl-tRNA(Asn/Gln) amidotransferase subunit C</fullName>
        <shortName evidence="1">Asp/Glu-ADT subunit C</shortName>
        <ecNumber evidence="1">6.3.5.-</ecNumber>
    </recommendedName>
</protein>
<evidence type="ECO:0000313" key="2">
    <source>
        <dbReference type="EMBL" id="QOV88700.1"/>
    </source>
</evidence>
<dbReference type="Gene3D" id="1.10.20.60">
    <property type="entry name" value="Glu-tRNAGln amidotransferase C subunit, N-terminal domain"/>
    <property type="match status" value="1"/>
</dbReference>
<dbReference type="SUPFAM" id="SSF141000">
    <property type="entry name" value="Glu-tRNAGln amidotransferase C subunit"/>
    <property type="match status" value="1"/>
</dbReference>
<dbReference type="GO" id="GO:0006450">
    <property type="term" value="P:regulation of translational fidelity"/>
    <property type="evidence" value="ECO:0007669"/>
    <property type="project" value="InterPro"/>
</dbReference>
<evidence type="ECO:0000256" key="1">
    <source>
        <dbReference type="HAMAP-Rule" id="MF_00122"/>
    </source>
</evidence>
<keyword evidence="1" id="KW-0067">ATP-binding</keyword>
<evidence type="ECO:0000313" key="3">
    <source>
        <dbReference type="Proteomes" id="UP000593765"/>
    </source>
</evidence>
<dbReference type="AlphaFoldDB" id="A0A7M2WW29"/>
<proteinExistence type="inferred from homology"/>
<gene>
    <name evidence="1 2" type="primary">gatC</name>
    <name evidence="2" type="ORF">IPV69_21070</name>
</gene>
<comment type="catalytic activity">
    <reaction evidence="1">
        <text>L-aspartyl-tRNA(Asn) + L-glutamine + ATP + H2O = L-asparaginyl-tRNA(Asn) + L-glutamate + ADP + phosphate + 2 H(+)</text>
        <dbReference type="Rhea" id="RHEA:14513"/>
        <dbReference type="Rhea" id="RHEA-COMP:9674"/>
        <dbReference type="Rhea" id="RHEA-COMP:9677"/>
        <dbReference type="ChEBI" id="CHEBI:15377"/>
        <dbReference type="ChEBI" id="CHEBI:15378"/>
        <dbReference type="ChEBI" id="CHEBI:29985"/>
        <dbReference type="ChEBI" id="CHEBI:30616"/>
        <dbReference type="ChEBI" id="CHEBI:43474"/>
        <dbReference type="ChEBI" id="CHEBI:58359"/>
        <dbReference type="ChEBI" id="CHEBI:78515"/>
        <dbReference type="ChEBI" id="CHEBI:78516"/>
        <dbReference type="ChEBI" id="CHEBI:456216"/>
    </reaction>
</comment>
<dbReference type="KEGG" id="hbs:IPV69_21070"/>
<sequence length="106" mass="11397">MSSTRHSITVDDVRKVARLARLSIPDTDLPAITAKLEPILGYIEQLNEVDTAGVAAMAHVVPLHNVLREDTIEPALGLEATLRNAPETDGPFFKVPKVIGEEDSAG</sequence>
<dbReference type="EC" id="6.3.5.-" evidence="1"/>
<keyword evidence="1" id="KW-0547">Nucleotide-binding</keyword>
<dbReference type="GO" id="GO:0050567">
    <property type="term" value="F:glutaminyl-tRNA synthase (glutamine-hydrolyzing) activity"/>
    <property type="evidence" value="ECO:0007669"/>
    <property type="project" value="UniProtKB-UniRule"/>
</dbReference>